<accession>A0ABN2MJX7</accession>
<dbReference type="PROSITE" id="PS51318">
    <property type="entry name" value="TAT"/>
    <property type="match status" value="1"/>
</dbReference>
<comment type="caution">
    <text evidence="2">The sequence shown here is derived from an EMBL/GenBank/DDBJ whole genome shotgun (WGS) entry which is preliminary data.</text>
</comment>
<evidence type="ECO:0000256" key="1">
    <source>
        <dbReference type="SAM" id="MobiDB-lite"/>
    </source>
</evidence>
<keyword evidence="3" id="KW-1185">Reference proteome</keyword>
<sequence length="179" mass="17630">MHPGEQLPAGAREVPPESGGQVARRPLARRRVLGLGAALGGLALAGPALAACSRASGEEAPDPLVALAQRARTDTALVTAAITADPKLTDRLDPVRSARADHAGALEKEIARYAGATTTPTPAPAAAAPAGSADLAAVQKAVDAAAREAAVLVPTLPKARAGLVGSVAACCAAYATVLG</sequence>
<evidence type="ECO:0008006" key="4">
    <source>
        <dbReference type="Google" id="ProtNLM"/>
    </source>
</evidence>
<evidence type="ECO:0000313" key="3">
    <source>
        <dbReference type="Proteomes" id="UP001500449"/>
    </source>
</evidence>
<proteinExistence type="predicted"/>
<reference evidence="2 3" key="1">
    <citation type="journal article" date="2019" name="Int. J. Syst. Evol. Microbiol.">
        <title>The Global Catalogue of Microorganisms (GCM) 10K type strain sequencing project: providing services to taxonomists for standard genome sequencing and annotation.</title>
        <authorList>
            <consortium name="The Broad Institute Genomics Platform"/>
            <consortium name="The Broad Institute Genome Sequencing Center for Infectious Disease"/>
            <person name="Wu L."/>
            <person name="Ma J."/>
        </authorList>
    </citation>
    <scope>NUCLEOTIDE SEQUENCE [LARGE SCALE GENOMIC DNA]</scope>
    <source>
        <strain evidence="2 3">JCM 16009</strain>
    </source>
</reference>
<dbReference type="Proteomes" id="UP001500449">
    <property type="component" value="Unassembled WGS sequence"/>
</dbReference>
<organism evidence="2 3">
    <name type="scientific">Pseudonocardia ailaonensis</name>
    <dbReference type="NCBI Taxonomy" id="367279"/>
    <lineage>
        <taxon>Bacteria</taxon>
        <taxon>Bacillati</taxon>
        <taxon>Actinomycetota</taxon>
        <taxon>Actinomycetes</taxon>
        <taxon>Pseudonocardiales</taxon>
        <taxon>Pseudonocardiaceae</taxon>
        <taxon>Pseudonocardia</taxon>
    </lineage>
</organism>
<feature type="region of interest" description="Disordered" evidence="1">
    <location>
        <begin position="1"/>
        <end position="23"/>
    </location>
</feature>
<protein>
    <recommendedName>
        <fullName evidence="4">DUF4439 domain-containing protein</fullName>
    </recommendedName>
</protein>
<gene>
    <name evidence="2" type="ORF">GCM10009836_04760</name>
</gene>
<dbReference type="InterPro" id="IPR006311">
    <property type="entry name" value="TAT_signal"/>
</dbReference>
<dbReference type="EMBL" id="BAAAQK010000002">
    <property type="protein sequence ID" value="GAA1829928.1"/>
    <property type="molecule type" value="Genomic_DNA"/>
</dbReference>
<evidence type="ECO:0000313" key="2">
    <source>
        <dbReference type="EMBL" id="GAA1829928.1"/>
    </source>
</evidence>
<dbReference type="RefSeq" id="WP_344411848.1">
    <property type="nucleotide sequence ID" value="NZ_BAAAQK010000002.1"/>
</dbReference>
<name>A0ABN2MJX7_9PSEU</name>